<evidence type="ECO:0000256" key="6">
    <source>
        <dbReference type="ARBA" id="ARBA00023211"/>
    </source>
</evidence>
<dbReference type="CDD" id="cd03426">
    <property type="entry name" value="NUDIX_CoAse_Nudt7"/>
    <property type="match status" value="1"/>
</dbReference>
<keyword evidence="4 8" id="KW-0378">Hydrolase</keyword>
<gene>
    <name evidence="8" type="ORF">ACFQQL_15475</name>
</gene>
<name>A0ABW2QAP8_9MICO</name>
<feature type="domain" description="Nudix hydrolase" evidence="7">
    <location>
        <begin position="38"/>
        <end position="191"/>
    </location>
</feature>
<evidence type="ECO:0000259" key="7">
    <source>
        <dbReference type="PROSITE" id="PS51462"/>
    </source>
</evidence>
<keyword evidence="9" id="KW-1185">Reference proteome</keyword>
<keyword evidence="6" id="KW-0464">Manganese</keyword>
<dbReference type="Pfam" id="PF00293">
    <property type="entry name" value="NUDIX"/>
    <property type="match status" value="1"/>
</dbReference>
<organism evidence="8 9">
    <name type="scientific">Georgenia alba</name>
    <dbReference type="NCBI Taxonomy" id="2233858"/>
    <lineage>
        <taxon>Bacteria</taxon>
        <taxon>Bacillati</taxon>
        <taxon>Actinomycetota</taxon>
        <taxon>Actinomycetes</taxon>
        <taxon>Micrococcales</taxon>
        <taxon>Bogoriellaceae</taxon>
        <taxon>Georgenia</taxon>
    </lineage>
</organism>
<dbReference type="EC" id="3.6.1.55" evidence="8"/>
<dbReference type="PROSITE" id="PS51462">
    <property type="entry name" value="NUDIX"/>
    <property type="match status" value="1"/>
</dbReference>
<dbReference type="RefSeq" id="WP_382395986.1">
    <property type="nucleotide sequence ID" value="NZ_JBHTCQ010000003.1"/>
</dbReference>
<reference evidence="9" key="1">
    <citation type="journal article" date="2019" name="Int. J. Syst. Evol. Microbiol.">
        <title>The Global Catalogue of Microorganisms (GCM) 10K type strain sequencing project: providing services to taxonomists for standard genome sequencing and annotation.</title>
        <authorList>
            <consortium name="The Broad Institute Genomics Platform"/>
            <consortium name="The Broad Institute Genome Sequencing Center for Infectious Disease"/>
            <person name="Wu L."/>
            <person name="Ma J."/>
        </authorList>
    </citation>
    <scope>NUCLEOTIDE SEQUENCE [LARGE SCALE GENOMIC DNA]</scope>
    <source>
        <strain evidence="9">JCM 1490</strain>
    </source>
</reference>
<evidence type="ECO:0000313" key="8">
    <source>
        <dbReference type="EMBL" id="MFC7406519.1"/>
    </source>
</evidence>
<evidence type="ECO:0000313" key="9">
    <source>
        <dbReference type="Proteomes" id="UP001596455"/>
    </source>
</evidence>
<keyword evidence="5" id="KW-0460">Magnesium</keyword>
<dbReference type="PANTHER" id="PTHR12992">
    <property type="entry name" value="NUDIX HYDROLASE"/>
    <property type="match status" value="1"/>
</dbReference>
<proteinExistence type="predicted"/>
<protein>
    <submittedName>
        <fullName evidence="8">NUDIX hydrolase</fullName>
        <ecNumber evidence="8">3.6.1.55</ecNumber>
    </submittedName>
</protein>
<evidence type="ECO:0000256" key="5">
    <source>
        <dbReference type="ARBA" id="ARBA00022842"/>
    </source>
</evidence>
<evidence type="ECO:0000256" key="3">
    <source>
        <dbReference type="ARBA" id="ARBA00022723"/>
    </source>
</evidence>
<comment type="caution">
    <text evidence="8">The sequence shown here is derived from an EMBL/GenBank/DDBJ whole genome shotgun (WGS) entry which is preliminary data.</text>
</comment>
<dbReference type="InterPro" id="IPR045121">
    <property type="entry name" value="CoAse"/>
</dbReference>
<dbReference type="InterPro" id="IPR015797">
    <property type="entry name" value="NUDIX_hydrolase-like_dom_sf"/>
</dbReference>
<keyword evidence="3" id="KW-0479">Metal-binding</keyword>
<dbReference type="SUPFAM" id="SSF55811">
    <property type="entry name" value="Nudix"/>
    <property type="match status" value="1"/>
</dbReference>
<dbReference type="Proteomes" id="UP001596455">
    <property type="component" value="Unassembled WGS sequence"/>
</dbReference>
<evidence type="ECO:0000256" key="1">
    <source>
        <dbReference type="ARBA" id="ARBA00001936"/>
    </source>
</evidence>
<comment type="cofactor">
    <cofactor evidence="2">
        <name>Mg(2+)</name>
        <dbReference type="ChEBI" id="CHEBI:18420"/>
    </cofactor>
</comment>
<dbReference type="Gene3D" id="3.90.79.10">
    <property type="entry name" value="Nucleoside Triphosphate Pyrophosphohydrolase"/>
    <property type="match status" value="1"/>
</dbReference>
<dbReference type="InterPro" id="IPR000086">
    <property type="entry name" value="NUDIX_hydrolase_dom"/>
</dbReference>
<comment type="cofactor">
    <cofactor evidence="1">
        <name>Mn(2+)</name>
        <dbReference type="ChEBI" id="CHEBI:29035"/>
    </cofactor>
</comment>
<accession>A0ABW2QAP8</accession>
<dbReference type="EMBL" id="JBHTCQ010000003">
    <property type="protein sequence ID" value="MFC7406519.1"/>
    <property type="molecule type" value="Genomic_DNA"/>
</dbReference>
<sequence>MGPAETKASLRDLSVRALAGRVDPIGGAHRYDAAVAATLRQAAVLLLFTLAGGRGQDAAGQDAAGPDGLPDLFLVQRSRALRNHPGEIALPGGSLDAGEDAVSAALRENHEEIGLAARHVEVLGELPPMLAPFSGFVVTPVLGWTDAPGEADEVEPGEVLHTLRVSVGSLVDPRVRHTVTFADRSSIGFLLPEGLVWGMTANLLDHVLTGLGWAREWDRGRTVPIRRDDGGVWVPDI</sequence>
<evidence type="ECO:0000256" key="4">
    <source>
        <dbReference type="ARBA" id="ARBA00022801"/>
    </source>
</evidence>
<dbReference type="PANTHER" id="PTHR12992:SF11">
    <property type="entry name" value="MITOCHONDRIAL COENZYME A DIPHOSPHATASE NUDT8"/>
    <property type="match status" value="1"/>
</dbReference>
<evidence type="ECO:0000256" key="2">
    <source>
        <dbReference type="ARBA" id="ARBA00001946"/>
    </source>
</evidence>
<dbReference type="GO" id="GO:0035539">
    <property type="term" value="F:8-oxo-7,8-dihydrodeoxyguanosine triphosphate pyrophosphatase activity"/>
    <property type="evidence" value="ECO:0007669"/>
    <property type="project" value="UniProtKB-EC"/>
</dbReference>